<comment type="caution">
    <text evidence="1">The sequence shown here is derived from an EMBL/GenBank/DDBJ whole genome shotgun (WGS) entry which is preliminary data.</text>
</comment>
<dbReference type="InterPro" id="IPR003787">
    <property type="entry name" value="Sulphur_relay_DsrE/F-like"/>
</dbReference>
<reference evidence="1 2" key="1">
    <citation type="submission" date="2019-10" db="EMBL/GenBank/DDBJ databases">
        <title>Alkalibaculum tamaniensis sp.nov., a new alkaliphilic acetogen, isolated on methoxylated aromatics from a mud volcano.</title>
        <authorList>
            <person name="Khomyakova M.A."/>
            <person name="Merkel A.Y."/>
            <person name="Bonch-Osmolovskaya E.A."/>
            <person name="Slobodkin A.I."/>
        </authorList>
    </citation>
    <scope>NUCLEOTIDE SEQUENCE [LARGE SCALE GENOMIC DNA]</scope>
    <source>
        <strain evidence="1 2">M08DMB</strain>
    </source>
</reference>
<accession>A0A6A7K555</accession>
<evidence type="ECO:0000313" key="1">
    <source>
        <dbReference type="EMBL" id="MPW24387.1"/>
    </source>
</evidence>
<dbReference type="Pfam" id="PF02635">
    <property type="entry name" value="DsrE"/>
    <property type="match status" value="1"/>
</dbReference>
<name>A0A6A7K555_9FIRM</name>
<dbReference type="PANTHER" id="PTHR34874:SF1">
    <property type="entry name" value="PROTEIN YCHN"/>
    <property type="match status" value="1"/>
</dbReference>
<sequence>MKIGIIIETKDYEKAFNGMRFAVTAFKIEHEVKIFLLGDGVEIPFLSHELFNVSSQVKEFIHIGGEILACGTCMNIRNIKESDYFEVSTMVECVNMVEWADRVVTF</sequence>
<dbReference type="GO" id="GO:0005829">
    <property type="term" value="C:cytosol"/>
    <property type="evidence" value="ECO:0007669"/>
    <property type="project" value="TreeGrafter"/>
</dbReference>
<dbReference type="AlphaFoldDB" id="A0A6A7K555"/>
<dbReference type="Proteomes" id="UP000440004">
    <property type="component" value="Unassembled WGS sequence"/>
</dbReference>
<dbReference type="SUPFAM" id="SSF75169">
    <property type="entry name" value="DsrEFH-like"/>
    <property type="match status" value="1"/>
</dbReference>
<dbReference type="InterPro" id="IPR027396">
    <property type="entry name" value="DsrEFH-like"/>
</dbReference>
<keyword evidence="2" id="KW-1185">Reference proteome</keyword>
<evidence type="ECO:0000313" key="2">
    <source>
        <dbReference type="Proteomes" id="UP000440004"/>
    </source>
</evidence>
<organism evidence="1 2">
    <name type="scientific">Alkalibaculum sporogenes</name>
    <dbReference type="NCBI Taxonomy" id="2655001"/>
    <lineage>
        <taxon>Bacteria</taxon>
        <taxon>Bacillati</taxon>
        <taxon>Bacillota</taxon>
        <taxon>Clostridia</taxon>
        <taxon>Eubacteriales</taxon>
        <taxon>Eubacteriaceae</taxon>
        <taxon>Alkalibaculum</taxon>
    </lineage>
</organism>
<dbReference type="Gene3D" id="3.40.1260.10">
    <property type="entry name" value="DsrEFH-like"/>
    <property type="match status" value="1"/>
</dbReference>
<proteinExistence type="predicted"/>
<dbReference type="RefSeq" id="WP_152800827.1">
    <property type="nucleotide sequence ID" value="NZ_WHNX01000002.1"/>
</dbReference>
<dbReference type="EMBL" id="WHNX01000002">
    <property type="protein sequence ID" value="MPW24387.1"/>
    <property type="molecule type" value="Genomic_DNA"/>
</dbReference>
<gene>
    <name evidence="1" type="ORF">GC105_01095</name>
</gene>
<dbReference type="PANTHER" id="PTHR34874">
    <property type="entry name" value="PROTEIN YCHN"/>
    <property type="match status" value="1"/>
</dbReference>
<protein>
    <submittedName>
        <fullName evidence="1">DsrE family protein</fullName>
    </submittedName>
</protein>